<reference evidence="2" key="2">
    <citation type="submission" date="2013-03" db="EMBL/GenBank/DDBJ databases">
        <title>The Cellulophaga phages: a novel, diverse, and globally ubiquitous model system.</title>
        <authorList>
            <person name="Holmfeldt K."/>
            <person name="Solonenko N."/>
            <person name="Shah M."/>
            <person name="Corrier K."/>
            <person name="Riemann L."/>
            <person name="VerBerkmoes N.C."/>
            <person name="Sullivan M.B."/>
        </authorList>
    </citation>
    <scope>NUCLEOTIDE SEQUENCE [LARGE SCALE GENOMIC DNA]</scope>
</reference>
<protein>
    <submittedName>
        <fullName evidence="1">Uncharacterized protein</fullName>
    </submittedName>
</protein>
<dbReference type="KEGG" id="vg:16797300"/>
<proteinExistence type="predicted"/>
<dbReference type="GeneID" id="16797300"/>
<evidence type="ECO:0000313" key="2">
    <source>
        <dbReference type="Proteomes" id="UP000014727"/>
    </source>
</evidence>
<accession>R9ZZL7</accession>
<gene>
    <name evidence="1" type="ORF">Phi46:3_gp035</name>
</gene>
<evidence type="ECO:0000313" key="1">
    <source>
        <dbReference type="EMBL" id="AGO48779.1"/>
    </source>
</evidence>
<sequence length="71" mass="8416">MKNISNHYVDNRDIRDNNYLGPLVNFYDETNPRHRNVVGKISKKEALETIKKILIYDSEDLKGKIKRQKNI</sequence>
<organism evidence="1 2">
    <name type="scientific">Cellulophaga phage phi46:3</name>
    <dbReference type="NCBI Taxonomy" id="1327985"/>
    <lineage>
        <taxon>Viruses</taxon>
        <taxon>Duplodnaviria</taxon>
        <taxon>Heunggongvirae</taxon>
        <taxon>Uroviricota</taxon>
        <taxon>Caudoviricetes</taxon>
        <taxon>Pachyviridae</taxon>
        <taxon>Bacelvirus</taxon>
        <taxon>Bacelvirus phi46tres</taxon>
    </lineage>
</organism>
<name>R9ZZL7_9CAUD</name>
<dbReference type="EMBL" id="KC821622">
    <property type="protein sequence ID" value="AGO48779.1"/>
    <property type="molecule type" value="Genomic_DNA"/>
</dbReference>
<dbReference type="Proteomes" id="UP000014727">
    <property type="component" value="Segment"/>
</dbReference>
<reference evidence="1 2" key="1">
    <citation type="journal article" date="2013" name="Proc. Natl. Acad. Sci. U.S.A.">
        <title>Twelve previously unknown phage genera are ubiquitous in global oceans.</title>
        <authorList>
            <person name="Holmfeldt K."/>
            <person name="Solonenko N."/>
            <person name="Shah M."/>
            <person name="Corrier K."/>
            <person name="Riemann L."/>
            <person name="Verberkmoes N.C."/>
            <person name="Sullivan M.B."/>
        </authorList>
    </citation>
    <scope>NUCLEOTIDE SEQUENCE [LARGE SCALE GENOMIC DNA]</scope>
    <source>
        <strain evidence="1">Phi46:3</strain>
    </source>
</reference>
<keyword evidence="2" id="KW-1185">Reference proteome</keyword>
<dbReference type="RefSeq" id="YP_008241078.1">
    <property type="nucleotide sequence ID" value="NC_021792.1"/>
</dbReference>